<dbReference type="GO" id="GO:0060271">
    <property type="term" value="P:cilium assembly"/>
    <property type="evidence" value="ECO:0007669"/>
    <property type="project" value="TreeGrafter"/>
</dbReference>
<evidence type="ECO:0000256" key="5">
    <source>
        <dbReference type="ARBA" id="ARBA00023273"/>
    </source>
</evidence>
<dbReference type="PANTHER" id="PTHR12968:SF6">
    <property type="entry name" value="B9 DOMAIN-CONTAINING PROTEIN"/>
    <property type="match status" value="1"/>
</dbReference>
<proteinExistence type="predicted"/>
<evidence type="ECO:0000313" key="7">
    <source>
        <dbReference type="Proteomes" id="UP000612055"/>
    </source>
</evidence>
<comment type="subcellular location">
    <subcellularLocation>
        <location evidence="1">Cytoplasm</location>
        <location evidence="1">Cytoskeleton</location>
        <location evidence="1">Cilium basal body</location>
    </subcellularLocation>
</comment>
<gene>
    <name evidence="6" type="ORF">HYH03_004013</name>
</gene>
<evidence type="ECO:0000256" key="3">
    <source>
        <dbReference type="ARBA" id="ARBA00022794"/>
    </source>
</evidence>
<dbReference type="Proteomes" id="UP000612055">
    <property type="component" value="Unassembled WGS sequence"/>
</dbReference>
<dbReference type="PANTHER" id="PTHR12968">
    <property type="entry name" value="B9 DOMAIN-CONTAINING"/>
    <property type="match status" value="1"/>
</dbReference>
<evidence type="ECO:0008006" key="8">
    <source>
        <dbReference type="Google" id="ProtNLM"/>
    </source>
</evidence>
<keyword evidence="4" id="KW-0206">Cytoskeleton</keyword>
<keyword evidence="3" id="KW-0970">Cilium biogenesis/degradation</keyword>
<keyword evidence="7" id="KW-1185">Reference proteome</keyword>
<reference evidence="6" key="1">
    <citation type="journal article" date="2020" name="bioRxiv">
        <title>Comparative genomics of Chlamydomonas.</title>
        <authorList>
            <person name="Craig R.J."/>
            <person name="Hasan A.R."/>
            <person name="Ness R.W."/>
            <person name="Keightley P.D."/>
        </authorList>
    </citation>
    <scope>NUCLEOTIDE SEQUENCE</scope>
    <source>
        <strain evidence="6">CCAP 11/70</strain>
    </source>
</reference>
<organism evidence="6 7">
    <name type="scientific">Edaphochlamys debaryana</name>
    <dbReference type="NCBI Taxonomy" id="47281"/>
    <lineage>
        <taxon>Eukaryota</taxon>
        <taxon>Viridiplantae</taxon>
        <taxon>Chlorophyta</taxon>
        <taxon>core chlorophytes</taxon>
        <taxon>Chlorophyceae</taxon>
        <taxon>CS clade</taxon>
        <taxon>Chlamydomonadales</taxon>
        <taxon>Chlamydomonadales incertae sedis</taxon>
        <taxon>Edaphochlamys</taxon>
    </lineage>
</organism>
<evidence type="ECO:0000313" key="6">
    <source>
        <dbReference type="EMBL" id="KAG2498264.1"/>
    </source>
</evidence>
<keyword evidence="2" id="KW-0963">Cytoplasm</keyword>
<dbReference type="GO" id="GO:0036038">
    <property type="term" value="C:MKS complex"/>
    <property type="evidence" value="ECO:0007669"/>
    <property type="project" value="TreeGrafter"/>
</dbReference>
<dbReference type="AlphaFoldDB" id="A0A836C413"/>
<dbReference type="PROSITE" id="PS51381">
    <property type="entry name" value="C2_B9"/>
    <property type="match status" value="1"/>
</dbReference>
<evidence type="ECO:0000256" key="2">
    <source>
        <dbReference type="ARBA" id="ARBA00022490"/>
    </source>
</evidence>
<dbReference type="Pfam" id="PF07162">
    <property type="entry name" value="B9-C2"/>
    <property type="match status" value="1"/>
</dbReference>
<dbReference type="EMBL" id="JAEHOE010000011">
    <property type="protein sequence ID" value="KAG2498264.1"/>
    <property type="molecule type" value="Genomic_DNA"/>
</dbReference>
<keyword evidence="5" id="KW-0966">Cell projection</keyword>
<evidence type="ECO:0000256" key="4">
    <source>
        <dbReference type="ARBA" id="ARBA00023212"/>
    </source>
</evidence>
<sequence length="177" mass="19645">MAELHVVGHIVGAEGFPSQNLFCKWGVSAGRSWELLEGLDSGQTQLDLAPEGEPVVWSHPLDLHYACRGLAGWPKIYFQVWMQDIHGRNDICGYGFCHVPTAPGQYELSCPTWIPEGTVGERLAAFFLGGNPRLKFEEVAYMPGDRFRLQTVASGVVTLRLGVICKDFERNHVLFGV</sequence>
<accession>A0A836C413</accession>
<evidence type="ECO:0000256" key="1">
    <source>
        <dbReference type="ARBA" id="ARBA00004120"/>
    </source>
</evidence>
<dbReference type="OrthoDB" id="184109at2759"/>
<protein>
    <recommendedName>
        <fullName evidence="8">B9 domain-containing protein 2</fullName>
    </recommendedName>
</protein>
<comment type="caution">
    <text evidence="6">The sequence shown here is derived from an EMBL/GenBank/DDBJ whole genome shotgun (WGS) entry which is preliminary data.</text>
</comment>
<dbReference type="InterPro" id="IPR010796">
    <property type="entry name" value="C2_B9-type_dom"/>
</dbReference>
<name>A0A836C413_9CHLO</name>